<name>A0A977KZE9_9CYAN</name>
<protein>
    <submittedName>
        <fullName evidence="3">Cupin domain-containing protein</fullName>
    </submittedName>
</protein>
<feature type="domain" description="Cupin type-2" evidence="2">
    <location>
        <begin position="54"/>
        <end position="124"/>
    </location>
</feature>
<keyword evidence="1" id="KW-0479">Metal-binding</keyword>
<dbReference type="EMBL" id="CP073041">
    <property type="protein sequence ID" value="UXE62759.1"/>
    <property type="molecule type" value="Genomic_DNA"/>
</dbReference>
<dbReference type="Proteomes" id="UP001065613">
    <property type="component" value="Chromosome"/>
</dbReference>
<gene>
    <name evidence="3" type="ORF">KA717_08610</name>
</gene>
<organism evidence="3">
    <name type="scientific">Woronichinia naegeliana WA131</name>
    <dbReference type="NCBI Taxonomy" id="2824559"/>
    <lineage>
        <taxon>Bacteria</taxon>
        <taxon>Bacillati</taxon>
        <taxon>Cyanobacteriota</taxon>
        <taxon>Cyanophyceae</taxon>
        <taxon>Synechococcales</taxon>
        <taxon>Coelosphaeriaceae</taxon>
        <taxon>Woronichinia</taxon>
    </lineage>
</organism>
<sequence length="159" mass="17402">MDEPAIPIALTALEVAPRTKRSNYPEPFASRIVGREKRNLGDLFGLANFGVNLTSLLPGAMSALRHAHSQQDEFIYILQGFPVLITDRGETQLSPGMCAGFKAGTGDGHHLLNRTSEEVIYLEVGDRSVGDSVVYPDDDLQAIFVAGKWQFNHKDGSPY</sequence>
<dbReference type="GO" id="GO:0046872">
    <property type="term" value="F:metal ion binding"/>
    <property type="evidence" value="ECO:0007669"/>
    <property type="project" value="UniProtKB-KW"/>
</dbReference>
<dbReference type="InterPro" id="IPR051610">
    <property type="entry name" value="GPI/OXD"/>
</dbReference>
<dbReference type="InterPro" id="IPR014710">
    <property type="entry name" value="RmlC-like_jellyroll"/>
</dbReference>
<dbReference type="Gene3D" id="2.60.120.10">
    <property type="entry name" value="Jelly Rolls"/>
    <property type="match status" value="1"/>
</dbReference>
<dbReference type="PANTHER" id="PTHR35848:SF9">
    <property type="entry name" value="SLL1358 PROTEIN"/>
    <property type="match status" value="1"/>
</dbReference>
<dbReference type="InterPro" id="IPR011051">
    <property type="entry name" value="RmlC_Cupin_sf"/>
</dbReference>
<evidence type="ECO:0000259" key="2">
    <source>
        <dbReference type="Pfam" id="PF07883"/>
    </source>
</evidence>
<dbReference type="AlphaFoldDB" id="A0A977KZE9"/>
<dbReference type="InterPro" id="IPR013096">
    <property type="entry name" value="Cupin_2"/>
</dbReference>
<proteinExistence type="predicted"/>
<accession>A0A977KZE9</accession>
<reference evidence="3" key="1">
    <citation type="submission" date="2021-04" db="EMBL/GenBank/DDBJ databases">
        <title>Genome sequence of Woronichinia naegeliana from Washington state freshwater lake bloom.</title>
        <authorList>
            <person name="Dreher T.W."/>
        </authorList>
    </citation>
    <scope>NUCLEOTIDE SEQUENCE</scope>
    <source>
        <strain evidence="3">WA131</strain>
    </source>
</reference>
<dbReference type="KEGG" id="wna:KA717_08610"/>
<evidence type="ECO:0000313" key="3">
    <source>
        <dbReference type="EMBL" id="UXE62759.1"/>
    </source>
</evidence>
<dbReference type="CDD" id="cd02224">
    <property type="entry name" value="cupin_SPO2919-like"/>
    <property type="match status" value="1"/>
</dbReference>
<dbReference type="SUPFAM" id="SSF51182">
    <property type="entry name" value="RmlC-like cupins"/>
    <property type="match status" value="1"/>
</dbReference>
<evidence type="ECO:0000256" key="1">
    <source>
        <dbReference type="ARBA" id="ARBA00022723"/>
    </source>
</evidence>
<dbReference type="Pfam" id="PF07883">
    <property type="entry name" value="Cupin_2"/>
    <property type="match status" value="1"/>
</dbReference>
<dbReference type="PANTHER" id="PTHR35848">
    <property type="entry name" value="OXALATE-BINDING PROTEIN"/>
    <property type="match status" value="1"/>
</dbReference>